<dbReference type="InterPro" id="IPR058240">
    <property type="entry name" value="rSAM_sf"/>
</dbReference>
<dbReference type="Pfam" id="PF04055">
    <property type="entry name" value="Radical_SAM"/>
    <property type="match status" value="1"/>
</dbReference>
<comment type="caution">
    <text evidence="8">The sequence shown here is derived from an EMBL/GenBank/DDBJ whole genome shotgun (WGS) entry which is preliminary data.</text>
</comment>
<dbReference type="Proteomes" id="UP000823612">
    <property type="component" value="Unassembled WGS sequence"/>
</dbReference>
<reference evidence="8" key="1">
    <citation type="submission" date="2020-10" db="EMBL/GenBank/DDBJ databases">
        <authorList>
            <person name="Gilroy R."/>
        </authorList>
    </citation>
    <scope>NUCLEOTIDE SEQUENCE</scope>
    <source>
        <strain evidence="8">2889</strain>
    </source>
</reference>
<evidence type="ECO:0000313" key="9">
    <source>
        <dbReference type="Proteomes" id="UP000823612"/>
    </source>
</evidence>
<reference evidence="8" key="2">
    <citation type="journal article" date="2021" name="PeerJ">
        <title>Extensive microbial diversity within the chicken gut microbiome revealed by metagenomics and culture.</title>
        <authorList>
            <person name="Gilroy R."/>
            <person name="Ravi A."/>
            <person name="Getino M."/>
            <person name="Pursley I."/>
            <person name="Horton D.L."/>
            <person name="Alikhan N.F."/>
            <person name="Baker D."/>
            <person name="Gharbi K."/>
            <person name="Hall N."/>
            <person name="Watson M."/>
            <person name="Adriaenssens E.M."/>
            <person name="Foster-Nyarko E."/>
            <person name="Jarju S."/>
            <person name="Secka A."/>
            <person name="Antonio M."/>
            <person name="Oren A."/>
            <person name="Chaudhuri R.R."/>
            <person name="La Ragione R."/>
            <person name="Hildebrand F."/>
            <person name="Pallen M.J."/>
        </authorList>
    </citation>
    <scope>NUCLEOTIDE SEQUENCE</scope>
    <source>
        <strain evidence="8">2889</strain>
    </source>
</reference>
<dbReference type="EMBL" id="JADIMZ010000124">
    <property type="protein sequence ID" value="MBO8433277.1"/>
    <property type="molecule type" value="Genomic_DNA"/>
</dbReference>
<evidence type="ECO:0000259" key="6">
    <source>
        <dbReference type="Pfam" id="PF04055"/>
    </source>
</evidence>
<dbReference type="InterPro" id="IPR007197">
    <property type="entry name" value="rSAM"/>
</dbReference>
<evidence type="ECO:0000256" key="2">
    <source>
        <dbReference type="ARBA" id="ARBA00022691"/>
    </source>
</evidence>
<accession>A0A9D9DSC7</accession>
<evidence type="ECO:0000256" key="1">
    <source>
        <dbReference type="ARBA" id="ARBA00022485"/>
    </source>
</evidence>
<dbReference type="SUPFAM" id="SSF102114">
    <property type="entry name" value="Radical SAM enzymes"/>
    <property type="match status" value="1"/>
</dbReference>
<feature type="domain" description="Radical SAM C-terminal extension" evidence="7">
    <location>
        <begin position="101"/>
        <end position="186"/>
    </location>
</feature>
<protein>
    <submittedName>
        <fullName evidence="8">Radical SAM protein</fullName>
    </submittedName>
</protein>
<dbReference type="InterPro" id="IPR039661">
    <property type="entry name" value="ELP3"/>
</dbReference>
<name>A0A9D9DSC7_9BACT</name>
<dbReference type="AlphaFoldDB" id="A0A9D9DSC7"/>
<keyword evidence="3" id="KW-0479">Metal-binding</keyword>
<keyword evidence="1" id="KW-0004">4Fe-4S</keyword>
<keyword evidence="5" id="KW-0411">Iron-sulfur</keyword>
<dbReference type="Gene3D" id="3.30.750.200">
    <property type="match status" value="1"/>
</dbReference>
<dbReference type="PANTHER" id="PTHR11135">
    <property type="entry name" value="HISTONE ACETYLTRANSFERASE-RELATED"/>
    <property type="match status" value="1"/>
</dbReference>
<dbReference type="Pfam" id="PF16199">
    <property type="entry name" value="Radical_SAM_C"/>
    <property type="match status" value="1"/>
</dbReference>
<evidence type="ECO:0000256" key="3">
    <source>
        <dbReference type="ARBA" id="ARBA00022723"/>
    </source>
</evidence>
<evidence type="ECO:0000256" key="4">
    <source>
        <dbReference type="ARBA" id="ARBA00023004"/>
    </source>
</evidence>
<keyword evidence="4" id="KW-0408">Iron</keyword>
<gene>
    <name evidence="8" type="ORF">IAB08_08325</name>
</gene>
<evidence type="ECO:0000256" key="5">
    <source>
        <dbReference type="ARBA" id="ARBA00023014"/>
    </source>
</evidence>
<dbReference type="PANTHER" id="PTHR11135:SF1">
    <property type="entry name" value="PROTEIN YHCC"/>
    <property type="match status" value="1"/>
</dbReference>
<feature type="non-terminal residue" evidence="8">
    <location>
        <position position="1"/>
    </location>
</feature>
<dbReference type="GO" id="GO:0046872">
    <property type="term" value="F:metal ion binding"/>
    <property type="evidence" value="ECO:0007669"/>
    <property type="project" value="UniProtKB-KW"/>
</dbReference>
<proteinExistence type="predicted"/>
<evidence type="ECO:0000259" key="7">
    <source>
        <dbReference type="Pfam" id="PF16199"/>
    </source>
</evidence>
<dbReference type="GO" id="GO:0003824">
    <property type="term" value="F:catalytic activity"/>
    <property type="evidence" value="ECO:0007669"/>
    <property type="project" value="InterPro"/>
</dbReference>
<feature type="domain" description="Radical SAM core" evidence="6">
    <location>
        <begin position="4"/>
        <end position="86"/>
    </location>
</feature>
<keyword evidence="2" id="KW-0949">S-adenosyl-L-methionine</keyword>
<dbReference type="GO" id="GO:0051539">
    <property type="term" value="F:4 iron, 4 sulfur cluster binding"/>
    <property type="evidence" value="ECO:0007669"/>
    <property type="project" value="UniProtKB-KW"/>
</dbReference>
<sequence>DVAGLSIGTRPDCINEETLDYLARLSKQCFVHLEMGIESCYDKSLQWMNRGHDFECARQAFKLAAERGLSTGTHLIFGLPSQSRNEDLAEAKVISTLPMRTLKLHQLQIIKGTALERTYASTPQQFHFFKLEEYVDFVIDFLERLSPAICLERFSSEAPPRFQAGPTFGPIRADRVLQLIEKRLEERDTWQGRLFKQDT</sequence>
<evidence type="ECO:0000313" key="8">
    <source>
        <dbReference type="EMBL" id="MBO8433277.1"/>
    </source>
</evidence>
<organism evidence="8 9">
    <name type="scientific">Candidatus Pullibacteroides excrementavium</name>
    <dbReference type="NCBI Taxonomy" id="2840905"/>
    <lineage>
        <taxon>Bacteria</taxon>
        <taxon>Pseudomonadati</taxon>
        <taxon>Bacteroidota</taxon>
        <taxon>Bacteroidia</taxon>
        <taxon>Bacteroidales</taxon>
        <taxon>Candidatus Pullibacteroides</taxon>
    </lineage>
</organism>
<dbReference type="InterPro" id="IPR032432">
    <property type="entry name" value="Radical_SAM_C"/>
</dbReference>